<proteinExistence type="predicted"/>
<keyword evidence="2" id="KW-1185">Reference proteome</keyword>
<reference evidence="1 2" key="1">
    <citation type="journal article" date="2022" name="bioRxiv">
        <title>The genome of the oomycete Peronosclerospora sorghi, a cosmopolitan pathogen of maize and sorghum, is inflated with dispersed pseudogenes.</title>
        <authorList>
            <person name="Fletcher K."/>
            <person name="Martin F."/>
            <person name="Isakeit T."/>
            <person name="Cavanaugh K."/>
            <person name="Magill C."/>
            <person name="Michelmore R."/>
        </authorList>
    </citation>
    <scope>NUCLEOTIDE SEQUENCE [LARGE SCALE GENOMIC DNA]</scope>
    <source>
        <strain evidence="1">P6</strain>
    </source>
</reference>
<protein>
    <submittedName>
        <fullName evidence="1">Uncharacterized protein</fullName>
    </submittedName>
</protein>
<evidence type="ECO:0000313" key="2">
    <source>
        <dbReference type="Proteomes" id="UP001163321"/>
    </source>
</evidence>
<accession>A0ACC0VZV0</accession>
<name>A0ACC0VZV0_9STRA</name>
<gene>
    <name evidence="1" type="ORF">PsorP6_010095</name>
</gene>
<sequence length="125" mass="13579">MQLPLLSETKTVFLLASLTSLSTSFHSQGVMSAGATSRAIREGSVRSKVLLQLLSNVDIFGPVVFAQTAGVVSDIINNDPSSVNHVHAAGLANAFLKTITRWNIAELYPSHIILQIWFVLRRTFG</sequence>
<dbReference type="EMBL" id="CM047585">
    <property type="protein sequence ID" value="KAI9911001.1"/>
    <property type="molecule type" value="Genomic_DNA"/>
</dbReference>
<dbReference type="Proteomes" id="UP001163321">
    <property type="component" value="Chromosome 6"/>
</dbReference>
<evidence type="ECO:0000313" key="1">
    <source>
        <dbReference type="EMBL" id="KAI9911001.1"/>
    </source>
</evidence>
<organism evidence="1 2">
    <name type="scientific">Peronosclerospora sorghi</name>
    <dbReference type="NCBI Taxonomy" id="230839"/>
    <lineage>
        <taxon>Eukaryota</taxon>
        <taxon>Sar</taxon>
        <taxon>Stramenopiles</taxon>
        <taxon>Oomycota</taxon>
        <taxon>Peronosporomycetes</taxon>
        <taxon>Peronosporales</taxon>
        <taxon>Peronosporaceae</taxon>
        <taxon>Peronosclerospora</taxon>
    </lineage>
</organism>
<comment type="caution">
    <text evidence="1">The sequence shown here is derived from an EMBL/GenBank/DDBJ whole genome shotgun (WGS) entry which is preliminary data.</text>
</comment>